<organism evidence="1">
    <name type="scientific">viral metagenome</name>
    <dbReference type="NCBI Taxonomy" id="1070528"/>
    <lineage>
        <taxon>unclassified sequences</taxon>
        <taxon>metagenomes</taxon>
        <taxon>organismal metagenomes</taxon>
    </lineage>
</organism>
<accession>A0A6C0EU59</accession>
<sequence length="665" mass="78997">MKKAKPKVKEKKKDEENFDYMKTNKDNINNMIKDQTILPIINDLVNRTNKIVIHAYQFIKLYCIYQYENNIQFPVIDKEFICDVFKVLTIRKCNSGGYTEENMPTQLKCLTTFYKTHYANTISNNETIYYDKLSYVLPYEAIDMTTNINNNIQEHFIDHLNKYVNIVFNIKEKSVQITKENKDKNVRKELHKNLYDEIGKVKKDLINFTDFTSDTIYHAWIRKQKNKLFPNKNSFDKDNIHYDLKSNTQDYLISMFHISNELEKLNEVRIQNEEKQIRLFNVLPLRTNIVGKNICIDTCALISNFLGDEPTSTHLKDYKKENNQYDLWNRFFKLNKRVFKKGQKYTFSFMIRTDGISGCSLFVRTDTDGKPLKKTNKNKKCSEEVNTDYIEKTELTDELKSMKVVCADPGMSDLIYCGAKDDDGNLQTFRYTQNQRRLETRLKKYNKIMDKINKETKIQDQTIKEIETTLSNYNSKTCKYNKFMEYCIEKNNINYKLYNHYEQRLFRKLKLNRFTNTQKSELKMVKNFSNKFGKPENTIFVMGDYDKGDYHMKGLEPVICKKFRRIFKNAGYKTFLVNEFRTSKLCNCCHNELEHFLERPSQKPKYKKENKTEICHGLLRCQSVKHKSEIFHNRDKNAVQNMLNIVSSVLNTGKRPDAFCRVINS</sequence>
<reference evidence="1" key="1">
    <citation type="journal article" date="2020" name="Nature">
        <title>Giant virus diversity and host interactions through global metagenomics.</title>
        <authorList>
            <person name="Schulz F."/>
            <person name="Roux S."/>
            <person name="Paez-Espino D."/>
            <person name="Jungbluth S."/>
            <person name="Walsh D.A."/>
            <person name="Denef V.J."/>
            <person name="McMahon K.D."/>
            <person name="Konstantinidis K.T."/>
            <person name="Eloe-Fadrosh E.A."/>
            <person name="Kyrpides N.C."/>
            <person name="Woyke T."/>
        </authorList>
    </citation>
    <scope>NUCLEOTIDE SEQUENCE</scope>
    <source>
        <strain evidence="1">GVMAG-M-3300009161-30</strain>
    </source>
</reference>
<dbReference type="AlphaFoldDB" id="A0A6C0EU59"/>
<dbReference type="EMBL" id="MN738947">
    <property type="protein sequence ID" value="QHT32716.1"/>
    <property type="molecule type" value="Genomic_DNA"/>
</dbReference>
<name>A0A6C0EU59_9ZZZZ</name>
<proteinExistence type="predicted"/>
<evidence type="ECO:0000313" key="1">
    <source>
        <dbReference type="EMBL" id="QHT32716.1"/>
    </source>
</evidence>
<protein>
    <submittedName>
        <fullName evidence="1">Uncharacterized protein</fullName>
    </submittedName>
</protein>